<proteinExistence type="predicted"/>
<dbReference type="Pfam" id="PF13041">
    <property type="entry name" value="PPR_2"/>
    <property type="match status" value="1"/>
</dbReference>
<protein>
    <recommendedName>
        <fullName evidence="5">Pentacotripeptide-repeat region of PRORP domain-containing protein</fullName>
    </recommendedName>
</protein>
<dbReference type="InterPro" id="IPR002885">
    <property type="entry name" value="PPR_rpt"/>
</dbReference>
<dbReference type="GO" id="GO:0003723">
    <property type="term" value="F:RNA binding"/>
    <property type="evidence" value="ECO:0007669"/>
    <property type="project" value="InterPro"/>
</dbReference>
<dbReference type="HOGENOM" id="CLU_002706_0_0_1"/>
<feature type="non-terminal residue" evidence="3">
    <location>
        <position position="1"/>
    </location>
</feature>
<feature type="repeat" description="PPR" evidence="2">
    <location>
        <begin position="56"/>
        <end position="90"/>
    </location>
</feature>
<keyword evidence="1" id="KW-0677">Repeat</keyword>
<reference evidence="3 4" key="1">
    <citation type="journal article" date="2011" name="Science">
        <title>The Selaginella genome identifies genetic changes associated with the evolution of vascular plants.</title>
        <authorList>
            <person name="Banks J.A."/>
            <person name="Nishiyama T."/>
            <person name="Hasebe M."/>
            <person name="Bowman J.L."/>
            <person name="Gribskov M."/>
            <person name="dePamphilis C."/>
            <person name="Albert V.A."/>
            <person name="Aono N."/>
            <person name="Aoyama T."/>
            <person name="Ambrose B.A."/>
            <person name="Ashton N.W."/>
            <person name="Axtell M.J."/>
            <person name="Barker E."/>
            <person name="Barker M.S."/>
            <person name="Bennetzen J.L."/>
            <person name="Bonawitz N.D."/>
            <person name="Chapple C."/>
            <person name="Cheng C."/>
            <person name="Correa L.G."/>
            <person name="Dacre M."/>
            <person name="DeBarry J."/>
            <person name="Dreyer I."/>
            <person name="Elias M."/>
            <person name="Engstrom E.M."/>
            <person name="Estelle M."/>
            <person name="Feng L."/>
            <person name="Finet C."/>
            <person name="Floyd S.K."/>
            <person name="Frommer W.B."/>
            <person name="Fujita T."/>
            <person name="Gramzow L."/>
            <person name="Gutensohn M."/>
            <person name="Harholt J."/>
            <person name="Hattori M."/>
            <person name="Heyl A."/>
            <person name="Hirai T."/>
            <person name="Hiwatashi Y."/>
            <person name="Ishikawa M."/>
            <person name="Iwata M."/>
            <person name="Karol K.G."/>
            <person name="Koehler B."/>
            <person name="Kolukisaoglu U."/>
            <person name="Kubo M."/>
            <person name="Kurata T."/>
            <person name="Lalonde S."/>
            <person name="Li K."/>
            <person name="Li Y."/>
            <person name="Litt A."/>
            <person name="Lyons E."/>
            <person name="Manning G."/>
            <person name="Maruyama T."/>
            <person name="Michael T.P."/>
            <person name="Mikami K."/>
            <person name="Miyazaki S."/>
            <person name="Morinaga S."/>
            <person name="Murata T."/>
            <person name="Mueller-Roeber B."/>
            <person name="Nelson D.R."/>
            <person name="Obara M."/>
            <person name="Oguri Y."/>
            <person name="Olmstead R.G."/>
            <person name="Onodera N."/>
            <person name="Petersen B.L."/>
            <person name="Pils B."/>
            <person name="Prigge M."/>
            <person name="Rensing S.A."/>
            <person name="Riano-Pachon D.M."/>
            <person name="Roberts A.W."/>
            <person name="Sato Y."/>
            <person name="Scheller H.V."/>
            <person name="Schulz B."/>
            <person name="Schulz C."/>
            <person name="Shakirov E.V."/>
            <person name="Shibagaki N."/>
            <person name="Shinohara N."/>
            <person name="Shippen D.E."/>
            <person name="Soerensen I."/>
            <person name="Sotooka R."/>
            <person name="Sugimoto N."/>
            <person name="Sugita M."/>
            <person name="Sumikawa N."/>
            <person name="Tanurdzic M."/>
            <person name="Theissen G."/>
            <person name="Ulvskov P."/>
            <person name="Wakazuki S."/>
            <person name="Weng J.K."/>
            <person name="Willats W.W."/>
            <person name="Wipf D."/>
            <person name="Wolf P.G."/>
            <person name="Yang L."/>
            <person name="Zimmer A.D."/>
            <person name="Zhu Q."/>
            <person name="Mitros T."/>
            <person name="Hellsten U."/>
            <person name="Loque D."/>
            <person name="Otillar R."/>
            <person name="Salamov A."/>
            <person name="Schmutz J."/>
            <person name="Shapiro H."/>
            <person name="Lindquist E."/>
            <person name="Lucas S."/>
            <person name="Rokhsar D."/>
            <person name="Grigoriev I.V."/>
        </authorList>
    </citation>
    <scope>NUCLEOTIDE SEQUENCE [LARGE SCALE GENOMIC DNA]</scope>
</reference>
<dbReference type="EMBL" id="GL377624">
    <property type="protein sequence ID" value="EFJ15175.1"/>
    <property type="molecule type" value="Genomic_DNA"/>
</dbReference>
<dbReference type="Pfam" id="PF01535">
    <property type="entry name" value="PPR"/>
    <property type="match status" value="4"/>
</dbReference>
<dbReference type="InParanoid" id="D8SK67"/>
<dbReference type="AlphaFoldDB" id="D8SK67"/>
<evidence type="ECO:0008006" key="5">
    <source>
        <dbReference type="Google" id="ProtNLM"/>
    </source>
</evidence>
<gene>
    <name evidence="3" type="ORF">SELMODRAFT_34012</name>
</gene>
<feature type="non-terminal residue" evidence="3">
    <location>
        <position position="301"/>
    </location>
</feature>
<evidence type="ECO:0000313" key="3">
    <source>
        <dbReference type="EMBL" id="EFJ15175.1"/>
    </source>
</evidence>
<dbReference type="NCBIfam" id="TIGR00756">
    <property type="entry name" value="PPR"/>
    <property type="match status" value="2"/>
</dbReference>
<evidence type="ECO:0000256" key="1">
    <source>
        <dbReference type="ARBA" id="ARBA00022737"/>
    </source>
</evidence>
<keyword evidence="4" id="KW-1185">Reference proteome</keyword>
<name>D8SK67_SELML</name>
<dbReference type="InterPro" id="IPR046960">
    <property type="entry name" value="PPR_At4g14850-like_plant"/>
</dbReference>
<organism evidence="4">
    <name type="scientific">Selaginella moellendorffii</name>
    <name type="common">Spikemoss</name>
    <dbReference type="NCBI Taxonomy" id="88036"/>
    <lineage>
        <taxon>Eukaryota</taxon>
        <taxon>Viridiplantae</taxon>
        <taxon>Streptophyta</taxon>
        <taxon>Embryophyta</taxon>
        <taxon>Tracheophyta</taxon>
        <taxon>Lycopodiopsida</taxon>
        <taxon>Selaginellales</taxon>
        <taxon>Selaginellaceae</taxon>
        <taxon>Selaginella</taxon>
    </lineage>
</organism>
<dbReference type="GO" id="GO:0048731">
    <property type="term" value="P:system development"/>
    <property type="evidence" value="ECO:0007669"/>
    <property type="project" value="UniProtKB-ARBA"/>
</dbReference>
<dbReference type="KEGG" id="smo:SELMODRAFT_34012"/>
<dbReference type="InterPro" id="IPR011990">
    <property type="entry name" value="TPR-like_helical_dom_sf"/>
</dbReference>
<dbReference type="PROSITE" id="PS51375">
    <property type="entry name" value="PPR"/>
    <property type="match status" value="2"/>
</dbReference>
<dbReference type="FunFam" id="1.25.40.10:FF:000158">
    <property type="entry name" value="pentatricopeptide repeat-containing protein At2g33680"/>
    <property type="match status" value="1"/>
</dbReference>
<dbReference type="Gramene" id="EFJ15175">
    <property type="protein sequence ID" value="EFJ15175"/>
    <property type="gene ID" value="SELMODRAFT_34012"/>
</dbReference>
<dbReference type="Proteomes" id="UP000001514">
    <property type="component" value="Unassembled WGS sequence"/>
</dbReference>
<dbReference type="GO" id="GO:0009451">
    <property type="term" value="P:RNA modification"/>
    <property type="evidence" value="ECO:0007669"/>
    <property type="project" value="InterPro"/>
</dbReference>
<evidence type="ECO:0000313" key="4">
    <source>
        <dbReference type="Proteomes" id="UP000001514"/>
    </source>
</evidence>
<dbReference type="Gene3D" id="1.25.40.10">
    <property type="entry name" value="Tetratricopeptide repeat domain"/>
    <property type="match status" value="3"/>
</dbReference>
<evidence type="ECO:0000256" key="2">
    <source>
        <dbReference type="PROSITE-ProRule" id="PRU00708"/>
    </source>
</evidence>
<feature type="repeat" description="PPR" evidence="2">
    <location>
        <begin position="153"/>
        <end position="187"/>
    </location>
</feature>
<dbReference type="PANTHER" id="PTHR47926">
    <property type="entry name" value="PENTATRICOPEPTIDE REPEAT-CONTAINING PROTEIN"/>
    <property type="match status" value="1"/>
</dbReference>
<accession>D8SK67</accession>
<dbReference type="eggNOG" id="KOG4197">
    <property type="taxonomic scope" value="Eukaryota"/>
</dbReference>
<sequence length="301" mass="33153">LINAYAERGVLERAQLVFENVPQKDVYCWTIMITANAIKGNLDSASKLFRDMPQHSIVTWTAMVQAFGENGNIQESLNYFSKMPERNSFAWTALIIAHIHGRDLDGATRTFRNMPDHNIVSNVVSWTAMMASYAQYGHFNISESFFQRIPGRNLVTWNALIAAAAQSGHARLAIELFHEMIVESVEPDEISFMIALAACAHLGLLDLGRSYFASMLVDHGGGLAACKEHYTSMVDLLGRAGQIDAAAELIDTMPFVPGGVSLVAILGSCQTQRDLPRATRAARRLLEIDPRNSSSHVLLSS</sequence>